<proteinExistence type="inferred from homology"/>
<dbReference type="Gene3D" id="3.10.490.20">
    <property type="match status" value="1"/>
</dbReference>
<dbReference type="GO" id="GO:0005874">
    <property type="term" value="C:microtubule"/>
    <property type="evidence" value="ECO:0007669"/>
    <property type="project" value="UniProtKB-KW"/>
</dbReference>
<evidence type="ECO:0000256" key="8">
    <source>
        <dbReference type="ARBA" id="ARBA00023017"/>
    </source>
</evidence>
<dbReference type="InterPro" id="IPR013602">
    <property type="entry name" value="Dynein_heavy_linker"/>
</dbReference>
<dbReference type="EMBL" id="UXSR01000087">
    <property type="protein sequence ID" value="VDD74852.1"/>
    <property type="molecule type" value="Genomic_DNA"/>
</dbReference>
<evidence type="ECO:0000256" key="10">
    <source>
        <dbReference type="ARBA" id="ARBA00023069"/>
    </source>
</evidence>
<evidence type="ECO:0000313" key="21">
    <source>
        <dbReference type="Proteomes" id="UP000267029"/>
    </source>
</evidence>
<dbReference type="FunFam" id="1.10.8.1220:FF:000001">
    <property type="entry name" value="Dynein axonemal heavy chain 5"/>
    <property type="match status" value="1"/>
</dbReference>
<dbReference type="FunFam" id="3.40.50.300:FF:000049">
    <property type="entry name" value="Dynein, axonemal, heavy chain 5"/>
    <property type="match status" value="1"/>
</dbReference>
<dbReference type="Pfam" id="PF17857">
    <property type="entry name" value="AAA_lid_1"/>
    <property type="match status" value="1"/>
</dbReference>
<feature type="coiled-coil region" evidence="17">
    <location>
        <begin position="3413"/>
        <end position="3461"/>
    </location>
</feature>
<evidence type="ECO:0000256" key="14">
    <source>
        <dbReference type="ARBA" id="ARBA00054075"/>
    </source>
</evidence>
<evidence type="ECO:0000256" key="18">
    <source>
        <dbReference type="SAM" id="MobiDB-lite"/>
    </source>
</evidence>
<dbReference type="InterPro" id="IPR043160">
    <property type="entry name" value="Dynein_C_barrel"/>
</dbReference>
<evidence type="ECO:0000256" key="13">
    <source>
        <dbReference type="ARBA" id="ARBA00023273"/>
    </source>
</evidence>
<dbReference type="Pfam" id="PF12781">
    <property type="entry name" value="AAA_9"/>
    <property type="match status" value="1"/>
</dbReference>
<dbReference type="GO" id="GO:0051959">
    <property type="term" value="F:dynein light intermediate chain binding"/>
    <property type="evidence" value="ECO:0007669"/>
    <property type="project" value="InterPro"/>
</dbReference>
<dbReference type="Pfam" id="PF12777">
    <property type="entry name" value="MT"/>
    <property type="match status" value="1"/>
</dbReference>
<dbReference type="OrthoDB" id="10251809at2759"/>
<dbReference type="FunFam" id="3.20.180.20:FF:000001">
    <property type="entry name" value="Dynein axonemal heavy chain 5"/>
    <property type="match status" value="1"/>
</dbReference>
<keyword evidence="4" id="KW-0493">Microtubule</keyword>
<evidence type="ECO:0000256" key="12">
    <source>
        <dbReference type="ARBA" id="ARBA00023212"/>
    </source>
</evidence>
<dbReference type="FunFam" id="3.40.50.300:FF:002141">
    <property type="entry name" value="Dynein heavy chain"/>
    <property type="match status" value="1"/>
</dbReference>
<dbReference type="GO" id="GO:0097729">
    <property type="term" value="C:9+2 motile cilium"/>
    <property type="evidence" value="ECO:0007669"/>
    <property type="project" value="UniProtKB-ARBA"/>
</dbReference>
<dbReference type="FunFam" id="1.20.58.1120:FF:000008">
    <property type="entry name" value="Dynein heavy chain 10, axonemal"/>
    <property type="match status" value="1"/>
</dbReference>
<dbReference type="InterPro" id="IPR043157">
    <property type="entry name" value="Dynein_AAA1S"/>
</dbReference>
<comment type="similarity">
    <text evidence="2">Belongs to the dynein heavy chain family.</text>
</comment>
<keyword evidence="10" id="KW-0969">Cilium</keyword>
<dbReference type="Gene3D" id="1.20.920.30">
    <property type="match status" value="1"/>
</dbReference>
<feature type="domain" description="AAA+ ATPase" evidence="19">
    <location>
        <begin position="2080"/>
        <end position="2218"/>
    </location>
</feature>
<dbReference type="Pfam" id="PF12775">
    <property type="entry name" value="AAA_7"/>
    <property type="match status" value="1"/>
</dbReference>
<feature type="coiled-coil region" evidence="17">
    <location>
        <begin position="3932"/>
        <end position="3966"/>
    </location>
</feature>
<dbReference type="Gene3D" id="3.40.50.300">
    <property type="entry name" value="P-loop containing nucleotide triphosphate hydrolases"/>
    <property type="match status" value="5"/>
</dbReference>
<keyword evidence="9 17" id="KW-0175">Coiled coil</keyword>
<dbReference type="GO" id="GO:0060294">
    <property type="term" value="P:cilium movement involved in cell motility"/>
    <property type="evidence" value="ECO:0007669"/>
    <property type="project" value="UniProtKB-ARBA"/>
</dbReference>
<feature type="compositionally biased region" description="Acidic residues" evidence="18">
    <location>
        <begin position="155"/>
        <end position="184"/>
    </location>
</feature>
<dbReference type="InterPro" id="IPR035699">
    <property type="entry name" value="AAA_6"/>
</dbReference>
<dbReference type="InterPro" id="IPR042222">
    <property type="entry name" value="Dynein_2_N"/>
</dbReference>
<feature type="region of interest" description="Disordered" evidence="18">
    <location>
        <begin position="2561"/>
        <end position="2597"/>
    </location>
</feature>
<dbReference type="Gene3D" id="3.20.180.20">
    <property type="entry name" value="Dynein heavy chain, N-terminal domain 2"/>
    <property type="match status" value="1"/>
</dbReference>
<evidence type="ECO:0000256" key="1">
    <source>
        <dbReference type="ARBA" id="ARBA00004430"/>
    </source>
</evidence>
<dbReference type="InterPro" id="IPR041658">
    <property type="entry name" value="AAA_lid_11"/>
</dbReference>
<dbReference type="InterPro" id="IPR042228">
    <property type="entry name" value="Dynein_linker_3"/>
</dbReference>
<dbReference type="InterPro" id="IPR035706">
    <property type="entry name" value="AAA_9"/>
</dbReference>
<feature type="region of interest" description="Disordered" evidence="18">
    <location>
        <begin position="139"/>
        <end position="185"/>
    </location>
</feature>
<evidence type="ECO:0000256" key="7">
    <source>
        <dbReference type="ARBA" id="ARBA00022840"/>
    </source>
</evidence>
<dbReference type="Gene3D" id="1.20.920.20">
    <property type="match status" value="1"/>
</dbReference>
<dbReference type="Pfam" id="PF12780">
    <property type="entry name" value="AAA_8"/>
    <property type="match status" value="1"/>
</dbReference>
<comment type="function">
    <text evidence="14">Force generating protein of eukaryotic cilia and flagella. Produces force towards the minus ends of microtubules. Dynein has ATPase activity; the force-producing power stroke is thought to occur on release of ADP. Required for assembly of the I1 inner arm complex and its targeting to the appropriate axoneme location. Also required for phototaxis.</text>
</comment>
<dbReference type="PANTHER" id="PTHR22878">
    <property type="entry name" value="DYNEIN HEAVY CHAIN 6, AXONEMAL-LIKE-RELATED"/>
    <property type="match status" value="1"/>
</dbReference>
<dbReference type="InterPro" id="IPR041466">
    <property type="entry name" value="Dynein_AAA5_ext"/>
</dbReference>
<dbReference type="FunFam" id="1.20.140.100:FF:000001">
    <property type="entry name" value="dynein heavy chain 17, axonemal"/>
    <property type="match status" value="1"/>
</dbReference>
<dbReference type="InterPro" id="IPR024743">
    <property type="entry name" value="Dynein_HC_stalk"/>
</dbReference>
<keyword evidence="7" id="KW-0067">ATP-binding</keyword>
<dbReference type="InterPro" id="IPR013594">
    <property type="entry name" value="Dynein_heavy_tail"/>
</dbReference>
<dbReference type="GO" id="GO:0008569">
    <property type="term" value="F:minus-end-directed microtubule motor activity"/>
    <property type="evidence" value="ECO:0007669"/>
    <property type="project" value="InterPro"/>
</dbReference>
<dbReference type="GO" id="GO:0005524">
    <property type="term" value="F:ATP binding"/>
    <property type="evidence" value="ECO:0007669"/>
    <property type="project" value="UniProtKB-KW"/>
</dbReference>
<feature type="region of interest" description="Disordered" evidence="18">
    <location>
        <begin position="4593"/>
        <end position="4631"/>
    </location>
</feature>
<feature type="compositionally biased region" description="Acidic residues" evidence="18">
    <location>
        <begin position="4605"/>
        <end position="4614"/>
    </location>
</feature>
<dbReference type="FunFam" id="1.10.8.710:FF:000001">
    <property type="entry name" value="Dynein axonemal heavy chain 2"/>
    <property type="match status" value="1"/>
</dbReference>
<dbReference type="FunFam" id="3.40.50.300:FF:000153">
    <property type="entry name" value="Dynein axonemal heavy chain 1"/>
    <property type="match status" value="1"/>
</dbReference>
<comment type="subcellular location">
    <subcellularLocation>
        <location evidence="1">Cytoplasm</location>
        <location evidence="1">Cytoskeleton</location>
        <location evidence="1">Cilium axoneme</location>
    </subcellularLocation>
</comment>
<organism evidence="20 21">
    <name type="scientific">Mesocestoides corti</name>
    <name type="common">Flatworm</name>
    <dbReference type="NCBI Taxonomy" id="53468"/>
    <lineage>
        <taxon>Eukaryota</taxon>
        <taxon>Metazoa</taxon>
        <taxon>Spiralia</taxon>
        <taxon>Lophotrochozoa</taxon>
        <taxon>Platyhelminthes</taxon>
        <taxon>Cestoda</taxon>
        <taxon>Eucestoda</taxon>
        <taxon>Cyclophyllidea</taxon>
        <taxon>Mesocestoididae</taxon>
        <taxon>Mesocestoides</taxon>
    </lineage>
</organism>
<evidence type="ECO:0000256" key="9">
    <source>
        <dbReference type="ARBA" id="ARBA00023054"/>
    </source>
</evidence>
<dbReference type="PANTHER" id="PTHR22878:SF63">
    <property type="entry name" value="DYNEIN AXONEMAL HEAVY CHAIN 10"/>
    <property type="match status" value="1"/>
</dbReference>
<evidence type="ECO:0000256" key="4">
    <source>
        <dbReference type="ARBA" id="ARBA00022701"/>
    </source>
</evidence>
<dbReference type="InterPro" id="IPR024317">
    <property type="entry name" value="Dynein_heavy_chain_D4_dom"/>
</dbReference>
<dbReference type="Proteomes" id="UP000267029">
    <property type="component" value="Unassembled WGS sequence"/>
</dbReference>
<dbReference type="FunFam" id="3.10.490.20:FF:000006">
    <property type="entry name" value="Dynein axonemal heavy chain 10"/>
    <property type="match status" value="1"/>
</dbReference>
<dbReference type="Pfam" id="PF08385">
    <property type="entry name" value="DHC_N1"/>
    <property type="match status" value="1"/>
</dbReference>
<dbReference type="Pfam" id="PF03028">
    <property type="entry name" value="Dynein_heavy"/>
    <property type="match status" value="1"/>
</dbReference>
<accession>A0A0R3U2W8</accession>
<dbReference type="InterPro" id="IPR042219">
    <property type="entry name" value="AAA_lid_11_sf"/>
</dbReference>
<dbReference type="GO" id="GO:0008017">
    <property type="term" value="F:microtubule binding"/>
    <property type="evidence" value="ECO:0007669"/>
    <property type="project" value="UniProtKB-ARBA"/>
</dbReference>
<evidence type="ECO:0000256" key="6">
    <source>
        <dbReference type="ARBA" id="ARBA00022741"/>
    </source>
</evidence>
<feature type="compositionally biased region" description="Low complexity" evidence="18">
    <location>
        <begin position="2579"/>
        <end position="2596"/>
    </location>
</feature>
<gene>
    <name evidence="20" type="ORF">MCOS_LOCUS855</name>
</gene>
<evidence type="ECO:0000256" key="3">
    <source>
        <dbReference type="ARBA" id="ARBA00022490"/>
    </source>
</evidence>
<feature type="region of interest" description="Disordered" evidence="18">
    <location>
        <begin position="99"/>
        <end position="122"/>
    </location>
</feature>
<evidence type="ECO:0000256" key="11">
    <source>
        <dbReference type="ARBA" id="ARBA00023175"/>
    </source>
</evidence>
<dbReference type="Gene3D" id="1.10.287.2620">
    <property type="match status" value="1"/>
</dbReference>
<dbReference type="Gene3D" id="1.10.8.720">
    <property type="entry name" value="Region D6 of dynein motor"/>
    <property type="match status" value="1"/>
</dbReference>
<evidence type="ECO:0000256" key="17">
    <source>
        <dbReference type="SAM" id="Coils"/>
    </source>
</evidence>
<feature type="coiled-coil region" evidence="17">
    <location>
        <begin position="3627"/>
        <end position="3689"/>
    </location>
</feature>
<keyword evidence="3" id="KW-0963">Cytoplasm</keyword>
<dbReference type="InterPro" id="IPR026983">
    <property type="entry name" value="DHC"/>
</dbReference>
<dbReference type="InterPro" id="IPR041589">
    <property type="entry name" value="DNAH3_AAA_lid_1"/>
</dbReference>
<feature type="region of interest" description="Disordered" evidence="18">
    <location>
        <begin position="2625"/>
        <end position="2683"/>
    </location>
</feature>
<dbReference type="Pfam" id="PF08393">
    <property type="entry name" value="DHC_N2"/>
    <property type="match status" value="1"/>
</dbReference>
<sequence length="4938" mass="560351">MEGVVSVGFTPPAQQLLMTVCQQLEINEKQAEIIADFGNRDDGKGRSLVEKLFSYIPSSTKSDLNERYVAVVFYKTVTYQRNLIKIKVTPGTQILRMRRRSSASVISTSTSGSTVSSETSSGSASTYAEIIATVKEPLPDLDLDEGTGEPALEPAVEDNGDEEEGEEEEEEEENKDGEEKEADDSQYLVIARTYRHVSLHAISPPLSDIEAKTSGADRYVYAIRCRDVETTLASSAEPPSYLSFLEIGAIQFPIIGCANSIISKVYQSLLSYFTHKNSPLGLDMAEEESESTESKVGVPVEPLRISKTAPDQESTEPPPSNAGDAPAKPSPEAQRLRDEFGVNLHKFQLFLVETDSALQGVFNLPEPDFQVPDIDQCINGLPDDVAEKLHQLMDSWNGAIDKVISDLNKPRSVSVGPLEEIDYWRYRCKALTSVSEALRDKEVQKIINLWNTTSPNSMQFDRATEIRTLMAEAKDNARFLQLVERHFKNVQFGHNFSVVADTIPAMLQSLRLIWTISRGYNKDERMGPLLQKIAWALYDRVIRERLRVEATSLDNRWEFDRKLLFGKIHYVTRVLRDILDMGQCAKEFYRMFGPELKNITGESKSLSEVLRLVDNLFNPLKNPKLRCPFLPQNEKAWNKLQEEFADKVSLIDAKAKNFINDYFAHIRGANNAFNLLEKFKSVKARSAISCLLKDKYRDVLRSLGSELSKVESRFKEQKNDPLVARYTPPVSGAIIWARLTLNSVKYSIVRFLHSQPELFDEEEGRLIKQKYINLAHKLRDYETEQSKIWDSDVTATLNSRLNQPILFKNPNVIPFNKRAVTIKPPPTWWAGPFPVDAEIQSLLTSKSPSTYGTSIISPVMNRNESIFTENTEKSHSTFTLLPCDDQIDYEDVPVYEVNFDSNIWSTIAESARFELLGIPIPELARLLGLRRRYFQRIVLNLQDVVDRYEAVRRCLTPVKAALLQLTLQDMIAHFDRGVSYLNWDSLAIDEFIELSEKKVKSLEFQVKEINKCFSALDRACQRISKMNLFKEHSSELLVSAKEFMDYAESTREKDMEELANTVQSTLSNHLSKLEEVLFDTNTKRCVQMEAVYLMFEQRVLESLVNMVLKNIWRFVDQLGDLKPIFHIDVLLTNSDVVLYPTTVDLYKWMVQTIRGCIDSTRYFIRWMRGTCIACPVTRGEGDNIVSINFSQEIERCPQVHEPDLVFNERVVKLNRYVMEFLRRLVLYAILWHQDKLNVVEKWVHKKRRSTRDFEIRIMTLQNWAASLRRLIGPIRLVFAGALGLRMGSFFNSVMTNLSDWIRIYLRFIYDTAEQKYTNTILITAATLRSHACIFPDPQLRNEKREVLKKKPVSLVQMKQLLSVMNELTSGLCEVVDECTTDLTERYRLIRQYGDEEYISHIPEEHWNSATIMRRRWNAIIKRAGDMADNIAPMKAQFSVGVRDVVQDFKRRVMAFVDDYKKSGPGTEAQDLDNGVKILANFLKRADALEAERVDLLSSERLLGLPISTYPDLKMIRSELHKLKPIYDLYINQKTARQDWSLVLWKDVNIKAIQLATQEFIDAFKAAPKKIRMLPCSRKLFTDMKNFQDSLQLIVYLKDDALRDRHWKQLMEKTGISFDIDPLTFTLEGVFAMELHQYSEVIAIIVANAQRELVIELSLEEIKKTWAEMKFVLTMYTKCKGQACPVLGNLEDITKVLEDNMLNLQSISGSRNAAPFINTVRQWEKDLSTISDTLEKWVIVQQKWMYLEVIFVGGDIANQLPNEAKRFQKLDAGFRKIMKEANDVQYIMRACLANRKLDTLTMLQNELEYCQKALNDYLDAKRNAFPRFYFISDDEMLSILGGKEAEAIQEHIMFDNIKGYQFKQEGKNTLITAMVSCEDEVMPFNKPVYVAGKVEEWLMAHEAEMQRSNQLITKRALFYYCYKKRRVDWMLDFLGMVVLAATQIWFTWETEDVFKRMMAGQRKALKDFSKKLLDQIFQIVEMVRGKVTPNIMKKLETVLILDVHAKDIIEHFIRDSILSAEEFEWESQLRFYWVRELDTLKVRQVSAEFDYGYEYFGMNGRLVITPLTDRIYLTLTQALSLYLGGAPAGPAGTGKTESTKDLAKALGLLCVVTNCGNSMDYKSFGKLMMGLCRVGCWGCFDEFNRIEVSVLSVVTTQIQAIQAALKAKATLFQFEGQETVLNNRIGYFVTMNPGYAGRTELPESLKALFRPVVVIVPDLEYICEIMLFSQGFLTARELAKKLTTMYRLAKEQLSQQYHYDFGLRALKSVLSMAGGIRRADPDNQEDKLLMRALKDTNLPKFVHEDVPLFMGLVQDLFPGVELVLHSSDPELVKAATAVLKFQRYSIIEDQLQKIIQFRDTLAVRHSVMLVGPTLGGKSTVLNTFANSQRVMGIPTKMHTINPKDRSVDELYGLLDPASREWTDGLLSMIFRQINLFTDQNEKRYIVFDGDVDALWIENMNSVMDDNRLLTLVNGERIKLQPYCALLFEVGDLRFASPATVSRCGMVYVDPKNLSYEAYWNAWLQSIKNVNMTNGLTYLFNKYIPPLMDFIFEGIVPAGGFGGPKGRKQRSSVESVKEGSKPAASGGQSGSGESSTPGKKIIHVIPTSSMHTIIQFCTLISGHIDEGSVPGTDNPGQLPVLSTEAQEGEENEKGNAGEGGDGEDAGPEPEISQAPLTDQSNLEESEFNFDSPEVIEAIFLHCMIWAFAAPLHLRDQIVVDEAIKALSGLGIVDEGDGMPFVAPGVIPSHSSYLFDYMFDLEEFHWVQWRRLVPKYIHNTAIPYPEIVVPTVETVKMEWILKEMFLLNHPLIIVGETGTSKTATALATIQGMNPESTCSLVINFSSRTSSKDVLRSLNANVEKRAKGVYGPMPGKKLIVFIDDLNMPQEDEYGTQQPIALMTMILGRGGLFEQGKDLVWRALKDMTYVGGMGPPGGGRRSLDPRFVSFFSIFHCLPPPASSLKKIFGNILGGHFTMGFSKKLQAMVANITSMSIETYFEIKSRLLPTPTKFHYTFNLRDISRVFQGMCQATSARFKGPKKILRLWRHESLRCYYDRLISDADRSVVDGIIASMLEKYYKDDMDYALMDPIIFGDYWSAGADEEVTFYEDIQDYDVCKAIAEELLVAYNEQVGNMNLVLFNDALSHLSIIHRILRLQGSHALLVGVSGSGKKALAKLAAFIAGLQTFEISLSKSYGENELCEDIKKMYTQMADSKEEYMFIFADCHVRSEGFLEFVNNILTTGCLVSLFSEEDKDGVINNVWPKAEAALKAIGGPAANVTKETVWKWFYRDCTARLHMTLCMSPAGDALRTRCRNFPGIVNCTTIDWFFKWPEQALYAVACSLVDPKAQIVPRRHWDAVIVNIVNIHMSVEEASVEFKQQLRRDNYVTATNYIGFIEGYKKLLREKTDENVASQDRLKVGLEKLKETAKQIDELNAKMAIQKVVLEDKTASCEELMKEIEESTAAATVKKTEAQAKSIEVAAQQKVITKEKGEAEAALAEALPALEAAKRALDELDKADVTEFRAFATPPKPVQLVGECLCYIMSASESNWKAARGLMADANFIGTLQTMDCEAIPQKNINAIKDLLSKRGIGYDDVRAASKAGGGFFKFVLSVISFYDVAKMIRPKRERVKMLERELAKAVRELQMTRDQVAQLEEMLLNLRRQFSEAQNEMERLRNEMNIMLRQLLAAEKLTTGLASEKIRWIETVASLQHGKRKLMGHCLLASAFLNYLGPFTQEFRTQLLYRDWFDSVVNDEIPMTEGFKVDELLTTEMEISVWNSQGLPPDELSIQNAILTTKGLKTPVCIDPQGQATSWIRAMEFNKKDETRSIKITTLNDPMFLRTLENCIKFGIAIMFTSVEESIDPVLDNILSRNIRKEKGRDVVMLGDREVEYDHGFRLYMTTKLPNPRFSANLFSRACIINYTVTATGLEGQLLSVLVKNEQKELEEKRENLIKETSDNKRILKELEDRLLLELATQTGNILDNWELIGTLEKTKAKAVEVSRALEQAAKVSVDVDRQRNSYRTAARRGAILFFIIADLSMVDAMYQFSLSAFMQVFLKSLKKAMPNNSLPKRLDNIKSTLTYFVFSYGCTALFEQHKLLLSFQLAIRLQQEANKLHPKELSYFVRGNLCLTDEYFAPPQPWIPIPIWRDCLYLASFLPNKFGRLPESVAKHPKMWKKWYDAEMPEMERFPGRYDNLGPFSRLCLIRAWRTDRVPAAISLFVNSTMGSSFISPPMTVLSEVLVSTSPTIPIVVVVKPGADPPAALTALAQSVDFSVNKIKYLSLGQGQEPVAEALFASCMARGHWLVLQNCHLLLSYTSKLEKMLENAVKPHPDFRLWLTTEPVTTFPVGLLQIAYKVVMEPPSGLRQNIQASLNKLDDTQFIASAHPKYRSIMFVLVFLHAILQERRRYDKLGWNVSYDFADSDLNVSLLILQKSLNETSEGDPIKWSSLKYLIGEVMYGGRTIDSYDRRVLTTYMDEYFGDFLFDEFQTFHFYHDDSVNYMIPAEADDVTDFRENFLETVENWPVDQKPNVFGLHGNTAIGYSVRFAKNLWSSLQNLLPETDNITGIPDGTKLADLSKSVTELLAEMAKEAKEEEKPKLSIVKEEIDGEEEEDVVESTPTSSSTSLSQDTDEELISDELEVEDDKKKVTKSGAAAVLGKDAILDAMATSILARLPPTFDVINLRKKHMVGEISPTTVVLIQELDRFNLILLEMKSSLMELRRAIAGEVGMSTELDDVAACMSRGSIPSSWRRLVPATEKSLADWLQQLLQRNDQYKAWSNGGKSEPPVMWLSGLHLPQSYLTALVQKACRKNGWALDKCTMSTSVTDTLPEETGTILMAPDVGCNVVGLYLEGSAWSVEKHSLVHQLPRMLIQELPIIRLTPIERHKMKLTGTVEIPVYVNSSRRNAMGEGFITKLDLPTNEHNSYWVLQGACVILSTD</sequence>
<feature type="region of interest" description="Disordered" evidence="18">
    <location>
        <begin position="284"/>
        <end position="333"/>
    </location>
</feature>
<evidence type="ECO:0000256" key="15">
    <source>
        <dbReference type="ARBA" id="ARBA00063032"/>
    </source>
</evidence>
<keyword evidence="11" id="KW-0505">Motor protein</keyword>
<feature type="compositionally biased region" description="Low complexity" evidence="18">
    <location>
        <begin position="102"/>
        <end position="122"/>
    </location>
</feature>
<evidence type="ECO:0000256" key="16">
    <source>
        <dbReference type="ARBA" id="ARBA00077719"/>
    </source>
</evidence>
<dbReference type="Gene3D" id="6.10.140.1060">
    <property type="match status" value="1"/>
</dbReference>
<evidence type="ECO:0000259" key="19">
    <source>
        <dbReference type="SMART" id="SM00382"/>
    </source>
</evidence>
<reference evidence="20 21" key="1">
    <citation type="submission" date="2018-10" db="EMBL/GenBank/DDBJ databases">
        <authorList>
            <consortium name="Pathogen Informatics"/>
        </authorList>
    </citation>
    <scope>NUCLEOTIDE SEQUENCE [LARGE SCALE GENOMIC DNA]</scope>
</reference>
<keyword evidence="12" id="KW-0206">Cytoskeleton</keyword>
<dbReference type="FunFam" id="3.40.50.300:FF:000063">
    <property type="entry name" value="dynein heavy chain 6, axonemal"/>
    <property type="match status" value="1"/>
</dbReference>
<keyword evidence="6" id="KW-0547">Nucleotide-binding</keyword>
<dbReference type="STRING" id="53468.A0A0R3U2W8"/>
<dbReference type="Gene3D" id="1.10.8.1220">
    <property type="match status" value="1"/>
</dbReference>
<dbReference type="Gene3D" id="1.20.58.1120">
    <property type="match status" value="1"/>
</dbReference>
<dbReference type="Gene3D" id="1.20.140.100">
    <property type="entry name" value="Dynein heavy chain, N-terminal domain 2"/>
    <property type="match status" value="1"/>
</dbReference>
<dbReference type="InterPro" id="IPR041228">
    <property type="entry name" value="Dynein_C"/>
</dbReference>
<dbReference type="InterPro" id="IPR004273">
    <property type="entry name" value="Dynein_heavy_D6_P-loop"/>
</dbReference>
<dbReference type="GO" id="GO:0036159">
    <property type="term" value="P:inner dynein arm assembly"/>
    <property type="evidence" value="ECO:0007669"/>
    <property type="project" value="UniProtKB-ARBA"/>
</dbReference>
<dbReference type="Pfam" id="PF17852">
    <property type="entry name" value="Dynein_AAA_lid"/>
    <property type="match status" value="1"/>
</dbReference>
<dbReference type="Pfam" id="PF18198">
    <property type="entry name" value="AAA_lid_11"/>
    <property type="match status" value="1"/>
</dbReference>
<feature type="compositionally biased region" description="Basic and acidic residues" evidence="18">
    <location>
        <begin position="4593"/>
        <end position="4604"/>
    </location>
</feature>
<keyword evidence="8" id="KW-0243">Dynein</keyword>
<dbReference type="FunFam" id="1.10.287.2620:FF:000002">
    <property type="entry name" value="Dynein heavy chain 2, axonemal"/>
    <property type="match status" value="1"/>
</dbReference>
<dbReference type="FunFam" id="1.20.920.20:FF:000001">
    <property type="entry name" value="dynein heavy chain 2, axonemal"/>
    <property type="match status" value="1"/>
</dbReference>
<dbReference type="SMART" id="SM00382">
    <property type="entry name" value="AAA"/>
    <property type="match status" value="2"/>
</dbReference>
<name>A0A0R3U2W8_MESCO</name>
<dbReference type="GO" id="GO:0045505">
    <property type="term" value="F:dynein intermediate chain binding"/>
    <property type="evidence" value="ECO:0007669"/>
    <property type="project" value="InterPro"/>
</dbReference>
<dbReference type="GO" id="GO:0036156">
    <property type="term" value="C:inner dynein arm"/>
    <property type="evidence" value="ECO:0007669"/>
    <property type="project" value="UniProtKB-ARBA"/>
</dbReference>
<keyword evidence="21" id="KW-1185">Reference proteome</keyword>
<protein>
    <recommendedName>
        <fullName evidence="16">Dynein-1, subspecies f</fullName>
    </recommendedName>
</protein>
<feature type="domain" description="AAA+ ATPase" evidence="19">
    <location>
        <begin position="2804"/>
        <end position="2929"/>
    </location>
</feature>
<evidence type="ECO:0000256" key="5">
    <source>
        <dbReference type="ARBA" id="ARBA00022737"/>
    </source>
</evidence>
<feature type="compositionally biased region" description="Low complexity" evidence="18">
    <location>
        <begin position="4615"/>
        <end position="4627"/>
    </location>
</feature>
<evidence type="ECO:0000313" key="20">
    <source>
        <dbReference type="EMBL" id="VDD74852.1"/>
    </source>
</evidence>
<dbReference type="SUPFAM" id="SSF52540">
    <property type="entry name" value="P-loop containing nucleoside triphosphate hydrolases"/>
    <property type="match status" value="4"/>
</dbReference>
<dbReference type="Pfam" id="PF12774">
    <property type="entry name" value="AAA_6"/>
    <property type="match status" value="1"/>
</dbReference>
<dbReference type="Gene3D" id="1.10.472.130">
    <property type="match status" value="1"/>
</dbReference>
<dbReference type="FunFam" id="1.20.920.30:FF:000002">
    <property type="entry name" value="Dynein axonemal heavy chain 3"/>
    <property type="match status" value="1"/>
</dbReference>
<dbReference type="Gene3D" id="1.20.1270.280">
    <property type="match status" value="1"/>
</dbReference>
<dbReference type="Pfam" id="PF18199">
    <property type="entry name" value="Dynein_C"/>
    <property type="match status" value="1"/>
</dbReference>
<dbReference type="InterPro" id="IPR027417">
    <property type="entry name" value="P-loop_NTPase"/>
</dbReference>
<dbReference type="InterPro" id="IPR003593">
    <property type="entry name" value="AAA+_ATPase"/>
</dbReference>
<comment type="subunit">
    <text evidence="15">The I1 inner arm complex (also known as the f dynein complex) is a two-headed isoform composed of two heavy chains (1-alpha and 1-beta), three intermediate chains and three light chains. I1 occupies a specific position proximal to the first radial spoke and repeats every 96 nm along the length of the axoneme.</text>
</comment>
<dbReference type="Gene3D" id="1.10.8.710">
    <property type="match status" value="1"/>
</dbReference>
<keyword evidence="5" id="KW-0677">Repeat</keyword>
<evidence type="ECO:0000256" key="2">
    <source>
        <dbReference type="ARBA" id="ARBA00008887"/>
    </source>
</evidence>
<keyword evidence="13" id="KW-0966">Cell projection</keyword>